<evidence type="ECO:0000256" key="8">
    <source>
        <dbReference type="ARBA" id="ARBA00022679"/>
    </source>
</evidence>
<evidence type="ECO:0000256" key="10">
    <source>
        <dbReference type="ARBA" id="ARBA00022777"/>
    </source>
</evidence>
<evidence type="ECO:0000256" key="11">
    <source>
        <dbReference type="ARBA" id="ARBA00022840"/>
    </source>
</evidence>
<feature type="compositionally biased region" description="Low complexity" evidence="19">
    <location>
        <begin position="1069"/>
        <end position="1082"/>
    </location>
</feature>
<dbReference type="Proteomes" id="UP001239994">
    <property type="component" value="Unassembled WGS sequence"/>
</dbReference>
<dbReference type="InterPro" id="IPR018181">
    <property type="entry name" value="Heat_shock_70_CS"/>
</dbReference>
<dbReference type="PANTHER" id="PTHR45639">
    <property type="entry name" value="HSC70CB, ISOFORM G-RELATED"/>
    <property type="match status" value="1"/>
</dbReference>
<evidence type="ECO:0000256" key="15">
    <source>
        <dbReference type="ARBA" id="ARBA00030429"/>
    </source>
</evidence>
<dbReference type="EMBL" id="JAROKS010000018">
    <property type="protein sequence ID" value="KAK1793616.1"/>
    <property type="molecule type" value="Genomic_DNA"/>
</dbReference>
<dbReference type="Pfam" id="PF18409">
    <property type="entry name" value="Plk4_PB2"/>
    <property type="match status" value="1"/>
</dbReference>
<evidence type="ECO:0000313" key="23">
    <source>
        <dbReference type="EMBL" id="KAK1793616.1"/>
    </source>
</evidence>
<dbReference type="Gene3D" id="1.10.510.10">
    <property type="entry name" value="Transferase(Phosphotransferase) domain 1"/>
    <property type="match status" value="1"/>
</dbReference>
<dbReference type="PROSITE" id="PS01036">
    <property type="entry name" value="HSP70_3"/>
    <property type="match status" value="1"/>
</dbReference>
<evidence type="ECO:0000259" key="21">
    <source>
        <dbReference type="PROSITE" id="PS51984"/>
    </source>
</evidence>
<dbReference type="GO" id="GO:0140662">
    <property type="term" value="F:ATP-dependent protein folding chaperone"/>
    <property type="evidence" value="ECO:0007669"/>
    <property type="project" value="InterPro"/>
</dbReference>
<feature type="domain" description="Cryptic POLO box 2 (CPB2)" evidence="22">
    <location>
        <begin position="1452"/>
        <end position="1558"/>
    </location>
</feature>
<dbReference type="Gene3D" id="3.30.1120.130">
    <property type="match status" value="1"/>
</dbReference>
<feature type="region of interest" description="Disordered" evidence="19">
    <location>
        <begin position="1112"/>
        <end position="1148"/>
    </location>
</feature>
<dbReference type="GO" id="GO:0005634">
    <property type="term" value="C:nucleus"/>
    <property type="evidence" value="ECO:0007669"/>
    <property type="project" value="TreeGrafter"/>
</dbReference>
<dbReference type="Gene3D" id="3.30.30.30">
    <property type="match status" value="1"/>
</dbReference>
<evidence type="ECO:0000256" key="6">
    <source>
        <dbReference type="ARBA" id="ARBA00022527"/>
    </source>
</evidence>
<dbReference type="Pfam" id="PF00069">
    <property type="entry name" value="Pkinase"/>
    <property type="match status" value="1"/>
</dbReference>
<dbReference type="PANTHER" id="PTHR45639:SF5">
    <property type="entry name" value="HEAT SHOCK 70 KDA PROTEIN 4L"/>
    <property type="match status" value="1"/>
</dbReference>
<dbReference type="InterPro" id="IPR013126">
    <property type="entry name" value="Hsp_70_fam"/>
</dbReference>
<dbReference type="FunFam" id="3.30.420.40:FF:000767">
    <property type="entry name" value="Heat shock protein 70 (HSP70)-4, putative"/>
    <property type="match status" value="1"/>
</dbReference>
<dbReference type="FunFam" id="3.30.1120.120:FF:000001">
    <property type="entry name" value="serine/threonine-protein kinase PLK4 isoform X2"/>
    <property type="match status" value="1"/>
</dbReference>
<evidence type="ECO:0000259" key="22">
    <source>
        <dbReference type="PROSITE" id="PS51985"/>
    </source>
</evidence>
<dbReference type="GO" id="GO:0005814">
    <property type="term" value="C:centriole"/>
    <property type="evidence" value="ECO:0007669"/>
    <property type="project" value="UniProtKB-SubCell"/>
</dbReference>
<evidence type="ECO:0000256" key="7">
    <source>
        <dbReference type="ARBA" id="ARBA00022553"/>
    </source>
</evidence>
<evidence type="ECO:0000313" key="24">
    <source>
        <dbReference type="Proteomes" id="UP001239994"/>
    </source>
</evidence>
<keyword evidence="12" id="KW-0832">Ubl conjugation</keyword>
<dbReference type="InterPro" id="IPR029048">
    <property type="entry name" value="HSP70_C_sf"/>
</dbReference>
<sequence length="1558" mass="174173">MSVVGFDVGFQNCYIAVARSGGIETIANEYSDRCTPACISLGPKNRTIGNAAKSQIITNFKNSLHGFKIFHGRAFDDPFIQGEKAKLPYNLHKFTNGNTGVKVRYLDEDKVFTIEQVTAMLLTKLKETSESALKKPVVDCVISVPSFFTDAQRRSLMEASQIAGLNCLKLINDTTAVALAYGIYKQDLPNPEEKPRNVVFVDLGHSSYQVSIVSFNKGKLKVLATSFDPYLGGCNFDEVLVEHFCEEFKSRYRLNVKENPRALLRLYQECEKLKKLMSANSSELPLNIECFMNDIDVSGKMNRGQFEEMCAPLLMRVEAPLKAVMDQSKLSRDEICAVEVVGGATRIPTIKERISRFYGKDISTTLNADEAVARGCALQCAILSPAFKVREFSITDVVPFPITLRWRSPTDEGVGECEVYNKNHAAPFSKVITFHKKEPFDLEAFYSSPQDLPFPDTRIGCFTVQNVVPQPDGDSSKVKVKVRVNVHGIFSVSSACMIEKQKGEAEEVQMETEPTIQNEGRPEDQTKMQVDQEGQGEQPNEEGKAHSSNNKEGGCSEKQDHGVGGNKPKLKVKSVDLPISTCTSRQMDREILNSLVEEELFYLCDNNEYFLIQRKMIIQDKLEKERNDAKNAVEEYVYDLRDKLCGVYENYITEDDSSRLTLMLEDTENWLYEDGEDQEKQIYLEKLTELKRFGDPIEERHREQEERPLAFDELGKKIQIFLKAVEAYKQKDERYQHLNTEEMSTVEKSVNETMNWMNTKMNAQCKLTIAQNPAVKVAEILQKVRELEEVCSPVVNRPKPKVEEPADDSGAHNGPGAGQGTDGKGSQQTKNPGQMEIDKKAMHKAGMVQRVINEVEIQCRLKHPSILELYNYFEDSNYVYLVLEMCHNGEMSRFLKDRKKPFIEEEVRHFMHQIVKGMLYLHTHGIMHRDLTLSNLLLTNSMNIKIADFGLATQLRLPSEKHFTMCGTPNYISPEVATRSAHGLESDVWSLGCMFYAFLTGRPPFDTETVKHTLSKVVMGEYQMPAHVSPEAQDLIRQLLQKNPALRPSLSAVLDHPFMTQNGPTMSKDSGPSDGGSIDSGIATISTASNITTNSSSTRLQRKTRQVIGQALPNRMVPLPSQSQHSASSSFMAGEPNPPRVDADSGRPHSRYLRRAHSSDRSGARWSHTRQELELERCHSEEVLPGSGHIFPSASGYQDAPRGSTENGRLPSPPVKQPANCDSSFPTPVYPVRSHMAEPETKPWFSTDGSFKRPADVSTHSSSGSFHSGHEALGPLPSCSDRLTVRGTSGVPVHPYHLQNNPGACEDVGPGAGRFPVARGRLDVQPAPASRSKAYEGKEKNPFPPLCAVRLKPIRQKTKNAVVSILDTGEVCMELLKGQGAQEKVREVLRISCDGSMVTVYQPNEGKGFPLLDHPPSLPEDIFICGYEDLPEKYWKKYQYATKFVQLVKSKTPKVTLYTNFAKCMLMENSPDADVEVCFYDGAKTHKSSDQMRIVEKSGKSYTVKGDIGLGGLSPECRLYMQLSDEGHRMCVSLEAVVSAEEQRSAGHTPFFPITVGR</sequence>
<dbReference type="PROSITE" id="PS50011">
    <property type="entry name" value="PROTEIN_KINASE_DOM"/>
    <property type="match status" value="1"/>
</dbReference>
<dbReference type="FunFam" id="3.30.420.40:FF:000495">
    <property type="entry name" value="Heat shock protein 4b"/>
    <property type="match status" value="1"/>
</dbReference>
<dbReference type="InterPro" id="IPR033698">
    <property type="entry name" value="POLO_box_Plk4_2"/>
</dbReference>
<feature type="compositionally biased region" description="Low complexity" evidence="19">
    <location>
        <begin position="1121"/>
        <end position="1130"/>
    </location>
</feature>
<dbReference type="InterPro" id="IPR008266">
    <property type="entry name" value="Tyr_kinase_AS"/>
</dbReference>
<comment type="caution">
    <text evidence="23">The sequence shown here is derived from an EMBL/GenBank/DDBJ whole genome shotgun (WGS) entry which is preliminary data.</text>
</comment>
<dbReference type="InterPro" id="IPR000719">
    <property type="entry name" value="Prot_kinase_dom"/>
</dbReference>
<dbReference type="PRINTS" id="PR00301">
    <property type="entry name" value="HEATSHOCK70"/>
</dbReference>
<evidence type="ECO:0000256" key="19">
    <source>
        <dbReference type="SAM" id="MobiDB-lite"/>
    </source>
</evidence>
<dbReference type="InterPro" id="IPR029047">
    <property type="entry name" value="HSP70_peptide-bd_sf"/>
</dbReference>
<gene>
    <name evidence="23" type="ORF">P4O66_011979</name>
</gene>
<dbReference type="SUPFAM" id="SSF100934">
    <property type="entry name" value="Heat shock protein 70kD (HSP70), C-terminal subdomain"/>
    <property type="match status" value="2"/>
</dbReference>
<comment type="catalytic activity">
    <reaction evidence="17">
        <text>L-threonyl-[protein] + ATP = O-phospho-L-threonyl-[protein] + ADP + H(+)</text>
        <dbReference type="Rhea" id="RHEA:46608"/>
        <dbReference type="Rhea" id="RHEA-COMP:11060"/>
        <dbReference type="Rhea" id="RHEA-COMP:11605"/>
        <dbReference type="ChEBI" id="CHEBI:15378"/>
        <dbReference type="ChEBI" id="CHEBI:30013"/>
        <dbReference type="ChEBI" id="CHEBI:30616"/>
        <dbReference type="ChEBI" id="CHEBI:61977"/>
        <dbReference type="ChEBI" id="CHEBI:456216"/>
        <dbReference type="EC" id="2.7.11.21"/>
    </reaction>
</comment>
<feature type="domain" description="Protein kinase" evidence="20">
    <location>
        <begin position="811"/>
        <end position="1059"/>
    </location>
</feature>
<feature type="compositionally biased region" description="Gly residues" evidence="19">
    <location>
        <begin position="813"/>
        <end position="823"/>
    </location>
</feature>
<proteinExistence type="inferred from homology"/>
<evidence type="ECO:0000256" key="16">
    <source>
        <dbReference type="ARBA" id="ARBA00030924"/>
    </source>
</evidence>
<dbReference type="Gene3D" id="1.20.1270.10">
    <property type="match status" value="2"/>
</dbReference>
<dbReference type="PROSITE" id="PS51984">
    <property type="entry name" value="CPB1"/>
    <property type="match status" value="1"/>
</dbReference>
<dbReference type="FunFam" id="1.10.510.10:FF:000576">
    <property type="entry name" value="Serine/threonine-protein kinase PLK4"/>
    <property type="match status" value="1"/>
</dbReference>
<dbReference type="CDD" id="cd13114">
    <property type="entry name" value="POLO_box_Plk4_1"/>
    <property type="match status" value="1"/>
</dbReference>
<keyword evidence="7" id="KW-0597">Phosphoprotein</keyword>
<comment type="similarity">
    <text evidence="2">Belongs to the heat shock protein 70 family.</text>
</comment>
<dbReference type="InterPro" id="IPR033699">
    <property type="entry name" value="POLO_box_Plk4_1"/>
</dbReference>
<evidence type="ECO:0000256" key="17">
    <source>
        <dbReference type="ARBA" id="ARBA00047802"/>
    </source>
</evidence>
<dbReference type="FunFam" id="3.30.1120.130:FF:000001">
    <property type="entry name" value="serine/threonine-protein kinase PLK4 isoform X1"/>
    <property type="match status" value="1"/>
</dbReference>
<evidence type="ECO:0000256" key="3">
    <source>
        <dbReference type="ARBA" id="ARBA00012424"/>
    </source>
</evidence>
<feature type="region of interest" description="Disordered" evidence="19">
    <location>
        <begin position="1059"/>
        <end position="1082"/>
    </location>
</feature>
<dbReference type="SUPFAM" id="SSF100920">
    <property type="entry name" value="Heat shock protein 70kD (HSP70), peptide-binding domain"/>
    <property type="match status" value="1"/>
</dbReference>
<keyword evidence="8" id="KW-0808">Transferase</keyword>
<feature type="compositionally biased region" description="Low complexity" evidence="19">
    <location>
        <begin position="1258"/>
        <end position="1267"/>
    </location>
</feature>
<dbReference type="GO" id="GO:0005524">
    <property type="term" value="F:ATP binding"/>
    <property type="evidence" value="ECO:0007669"/>
    <property type="project" value="UniProtKB-KW"/>
</dbReference>
<dbReference type="Pfam" id="PF18190">
    <property type="entry name" value="Plk4_PB1"/>
    <property type="match status" value="1"/>
</dbReference>
<evidence type="ECO:0000256" key="2">
    <source>
        <dbReference type="ARBA" id="ARBA00007381"/>
    </source>
</evidence>
<dbReference type="GO" id="GO:0004674">
    <property type="term" value="F:protein serine/threonine kinase activity"/>
    <property type="evidence" value="ECO:0007669"/>
    <property type="project" value="UniProtKB-KW"/>
</dbReference>
<evidence type="ECO:0000256" key="14">
    <source>
        <dbReference type="ARBA" id="ARBA00030332"/>
    </source>
</evidence>
<feature type="region of interest" description="Disordered" evidence="19">
    <location>
        <begin position="503"/>
        <end position="570"/>
    </location>
</feature>
<dbReference type="FunFam" id="1.20.1270.10:FF:000002">
    <property type="entry name" value="Heat shock 70 kDa protein 4"/>
    <property type="match status" value="1"/>
</dbReference>
<dbReference type="PROSITE" id="PS00109">
    <property type="entry name" value="PROTEIN_KINASE_TYR"/>
    <property type="match status" value="1"/>
</dbReference>
<keyword evidence="9" id="KW-0547">Nucleotide-binding</keyword>
<evidence type="ECO:0000256" key="13">
    <source>
        <dbReference type="ARBA" id="ARBA00023212"/>
    </source>
</evidence>
<dbReference type="PROSITE" id="PS00329">
    <property type="entry name" value="HSP70_2"/>
    <property type="match status" value="1"/>
</dbReference>
<feature type="region of interest" description="Disordered" evidence="19">
    <location>
        <begin position="1184"/>
        <end position="1222"/>
    </location>
</feature>
<feature type="region of interest" description="Disordered" evidence="19">
    <location>
        <begin position="796"/>
        <end position="832"/>
    </location>
</feature>
<keyword evidence="10" id="KW-0418">Kinase</keyword>
<dbReference type="SUPFAM" id="SSF56112">
    <property type="entry name" value="Protein kinase-like (PK-like)"/>
    <property type="match status" value="1"/>
</dbReference>
<keyword evidence="6" id="KW-0723">Serine/threonine-protein kinase</keyword>
<dbReference type="Gene3D" id="3.30.420.40">
    <property type="match status" value="2"/>
</dbReference>
<dbReference type="Gene3D" id="3.30.1120.120">
    <property type="match status" value="1"/>
</dbReference>
<organism evidence="23 24">
    <name type="scientific">Electrophorus voltai</name>
    <dbReference type="NCBI Taxonomy" id="2609070"/>
    <lineage>
        <taxon>Eukaryota</taxon>
        <taxon>Metazoa</taxon>
        <taxon>Chordata</taxon>
        <taxon>Craniata</taxon>
        <taxon>Vertebrata</taxon>
        <taxon>Euteleostomi</taxon>
        <taxon>Actinopterygii</taxon>
        <taxon>Neopterygii</taxon>
        <taxon>Teleostei</taxon>
        <taxon>Ostariophysi</taxon>
        <taxon>Gymnotiformes</taxon>
        <taxon>Gymnotoidei</taxon>
        <taxon>Gymnotidae</taxon>
        <taxon>Electrophorus</taxon>
    </lineage>
</organism>
<dbReference type="InterPro" id="IPR046437">
    <property type="entry name" value="Ser_Thr-PK_POLO_box_1_sf"/>
</dbReference>
<accession>A0AAD8Z8Y6</accession>
<dbReference type="InterPro" id="IPR011009">
    <property type="entry name" value="Kinase-like_dom_sf"/>
</dbReference>
<dbReference type="FunFam" id="3.90.640.10:FF:000004">
    <property type="entry name" value="Heat shock 70 kDa protein 4"/>
    <property type="match status" value="1"/>
</dbReference>
<name>A0AAD8Z8Y6_9TELE</name>
<keyword evidence="5" id="KW-0963">Cytoplasm</keyword>
<keyword evidence="13" id="KW-0206">Cytoskeleton</keyword>
<dbReference type="CDD" id="cd13115">
    <property type="entry name" value="POLO_box_Plk4_2"/>
    <property type="match status" value="1"/>
</dbReference>
<dbReference type="GO" id="GO:0005829">
    <property type="term" value="C:cytosol"/>
    <property type="evidence" value="ECO:0007669"/>
    <property type="project" value="TreeGrafter"/>
</dbReference>
<dbReference type="EC" id="2.7.11.21" evidence="3"/>
<feature type="region of interest" description="Disordered" evidence="19">
    <location>
        <begin position="1241"/>
        <end position="1273"/>
    </location>
</feature>
<dbReference type="Gene3D" id="2.60.34.10">
    <property type="entry name" value="Substrate Binding Domain Of DNAk, Chain A, domain 1"/>
    <property type="match status" value="1"/>
</dbReference>
<keyword evidence="24" id="KW-1185">Reference proteome</keyword>
<evidence type="ECO:0000256" key="5">
    <source>
        <dbReference type="ARBA" id="ARBA00022490"/>
    </source>
</evidence>
<comment type="catalytic activity">
    <reaction evidence="18">
        <text>L-seryl-[protein] + ATP = O-phospho-L-seryl-[protein] + ADP + H(+)</text>
        <dbReference type="Rhea" id="RHEA:17989"/>
        <dbReference type="Rhea" id="RHEA-COMP:9863"/>
        <dbReference type="Rhea" id="RHEA-COMP:11604"/>
        <dbReference type="ChEBI" id="CHEBI:15378"/>
        <dbReference type="ChEBI" id="CHEBI:29999"/>
        <dbReference type="ChEBI" id="CHEBI:30616"/>
        <dbReference type="ChEBI" id="CHEBI:83421"/>
        <dbReference type="ChEBI" id="CHEBI:456216"/>
        <dbReference type="EC" id="2.7.11.21"/>
    </reaction>
</comment>
<reference evidence="23" key="1">
    <citation type="submission" date="2023-03" db="EMBL/GenBank/DDBJ databases">
        <title>Electrophorus voltai genome.</title>
        <authorList>
            <person name="Bian C."/>
        </authorList>
    </citation>
    <scope>NUCLEOTIDE SEQUENCE</scope>
    <source>
        <strain evidence="23">CB-2022</strain>
        <tissue evidence="23">Muscle</tissue>
    </source>
</reference>
<evidence type="ECO:0000259" key="20">
    <source>
        <dbReference type="PROSITE" id="PS50011"/>
    </source>
</evidence>
<evidence type="ECO:0000256" key="18">
    <source>
        <dbReference type="ARBA" id="ARBA00048347"/>
    </source>
</evidence>
<comment type="subcellular location">
    <subcellularLocation>
        <location evidence="1">Cytoplasm</location>
        <location evidence="1">Cytoskeleton</location>
        <location evidence="1">Microtubule organizing center</location>
        <location evidence="1">Centrosome</location>
        <location evidence="1">Centriole</location>
    </subcellularLocation>
</comment>
<dbReference type="InterPro" id="IPR047108">
    <property type="entry name" value="Plk4-like_POLO_box_2_sf"/>
</dbReference>
<evidence type="ECO:0000256" key="9">
    <source>
        <dbReference type="ARBA" id="ARBA00022741"/>
    </source>
</evidence>
<dbReference type="Pfam" id="PF00012">
    <property type="entry name" value="HSP70"/>
    <property type="match status" value="1"/>
</dbReference>
<evidence type="ECO:0000256" key="12">
    <source>
        <dbReference type="ARBA" id="ARBA00022843"/>
    </source>
</evidence>
<dbReference type="FunFam" id="3.30.420.40:FF:000171">
    <property type="entry name" value="Heat shock 70 kDa protein 4"/>
    <property type="match status" value="1"/>
</dbReference>
<evidence type="ECO:0000256" key="1">
    <source>
        <dbReference type="ARBA" id="ARBA00004114"/>
    </source>
</evidence>
<feature type="compositionally biased region" description="Polar residues" evidence="19">
    <location>
        <begin position="1059"/>
        <end position="1068"/>
    </location>
</feature>
<dbReference type="InterPro" id="IPR043129">
    <property type="entry name" value="ATPase_NBD"/>
</dbReference>
<dbReference type="FunFam" id="3.30.30.30:FF:000002">
    <property type="entry name" value="Heat shock 70 kDa protein 4"/>
    <property type="match status" value="1"/>
</dbReference>
<dbReference type="FunFam" id="2.60.34.10:FF:000030">
    <property type="entry name" value="Heat shock protein family A (Hsp70) member 4 like"/>
    <property type="match status" value="1"/>
</dbReference>
<dbReference type="PROSITE" id="PS51985">
    <property type="entry name" value="CPB2"/>
    <property type="match status" value="1"/>
</dbReference>
<dbReference type="SUPFAM" id="SSF53067">
    <property type="entry name" value="Actin-like ATPase domain"/>
    <property type="match status" value="2"/>
</dbReference>
<dbReference type="Gene3D" id="3.90.640.10">
    <property type="entry name" value="Actin, Chain A, domain 4"/>
    <property type="match status" value="1"/>
</dbReference>
<keyword evidence="11" id="KW-0067">ATP-binding</keyword>
<protein>
    <recommendedName>
        <fullName evidence="4">Serine/threonine-protein kinase PLK4</fullName>
        <ecNumber evidence="3">2.7.11.21</ecNumber>
    </recommendedName>
    <alternativeName>
        <fullName evidence="14">Polo-like kinase 4</fullName>
    </alternativeName>
    <alternativeName>
        <fullName evidence="15 16">Serine/threonine-protein kinase SAK</fullName>
    </alternativeName>
</protein>
<feature type="domain" description="Cryptic POLO box 1 (CPB1)" evidence="21">
    <location>
        <begin position="1338"/>
        <end position="1451"/>
    </location>
</feature>
<evidence type="ECO:0000256" key="4">
    <source>
        <dbReference type="ARBA" id="ARBA00020245"/>
    </source>
</evidence>